<reference evidence="1 2" key="1">
    <citation type="submission" date="2021-06" db="EMBL/GenBank/DDBJ databases">
        <title>Rhodobacteraceae bacterium strain HSP-20.</title>
        <authorList>
            <person name="Chen W.-M."/>
        </authorList>
    </citation>
    <scope>NUCLEOTIDE SEQUENCE [LARGE SCALE GENOMIC DNA]</scope>
    <source>
        <strain evidence="1 2">HSP-20</strain>
    </source>
</reference>
<dbReference type="RefSeq" id="WP_161763723.1">
    <property type="nucleotide sequence ID" value="NZ_JAAATX020000013.1"/>
</dbReference>
<comment type="caution">
    <text evidence="1">The sequence shown here is derived from an EMBL/GenBank/DDBJ whole genome shotgun (WGS) entry which is preliminary data.</text>
</comment>
<sequence>MRIAVLTNVRTDTFFLALWVAYYGSLFGRENLHIMLDGDDWTPQVDLTGVNLHVVPDVPRDRPQRLGFTSRWQSRHAAALLKGGADLVLRTDIDEFVAADPACGRDLPALLARLPQDAAAAALGLDIIQGPDEGPLDPATPILAQRRHAILTREFCKLVAIRRPVRWVGGFHRARDVGIDIPQGLLLFHLALFDRAAAEARISQRKTAAEHATQGAHIADRLSRFAEVATPAPPAFDALATAARTHVMASIPSRSGPHPGHIPDANSARGHHLHLPERMSALLPAPATAHSLYSQPEATP</sequence>
<accession>A0ABS6J774</accession>
<dbReference type="EMBL" id="JAAATX020000013">
    <property type="protein sequence ID" value="MBU9699611.1"/>
    <property type="molecule type" value="Genomic_DNA"/>
</dbReference>
<organism evidence="1 2">
    <name type="scientific">Paragemmobacter amnigenus</name>
    <dbReference type="NCBI Taxonomy" id="2852097"/>
    <lineage>
        <taxon>Bacteria</taxon>
        <taxon>Pseudomonadati</taxon>
        <taxon>Pseudomonadota</taxon>
        <taxon>Alphaproteobacteria</taxon>
        <taxon>Rhodobacterales</taxon>
        <taxon>Paracoccaceae</taxon>
        <taxon>Paragemmobacter</taxon>
    </lineage>
</organism>
<keyword evidence="2" id="KW-1185">Reference proteome</keyword>
<dbReference type="Proteomes" id="UP000731907">
    <property type="component" value="Unassembled WGS sequence"/>
</dbReference>
<protein>
    <submittedName>
        <fullName evidence="1">Glycosyltransferase family 2 protein</fullName>
    </submittedName>
</protein>
<name>A0ABS6J774_9RHOB</name>
<evidence type="ECO:0000313" key="2">
    <source>
        <dbReference type="Proteomes" id="UP000731907"/>
    </source>
</evidence>
<proteinExistence type="predicted"/>
<gene>
    <name evidence="1" type="ORF">GU927_017345</name>
</gene>
<evidence type="ECO:0000313" key="1">
    <source>
        <dbReference type="EMBL" id="MBU9699611.1"/>
    </source>
</evidence>